<dbReference type="Proteomes" id="UP001223072">
    <property type="component" value="Unassembled WGS sequence"/>
</dbReference>
<reference evidence="2 3" key="1">
    <citation type="submission" date="2023-07" db="EMBL/GenBank/DDBJ databases">
        <title>Comparative genomics of wheat-associated soil bacteria to identify genetic determinants of phenazine resistance.</title>
        <authorList>
            <person name="Mouncey N."/>
        </authorList>
    </citation>
    <scope>NUCLEOTIDE SEQUENCE [LARGE SCALE GENOMIC DNA]</scope>
    <source>
        <strain evidence="2 3">W2I16</strain>
    </source>
</reference>
<organism evidence="2 3">
    <name type="scientific">Streptomyces turgidiscabies</name>
    <dbReference type="NCBI Taxonomy" id="85558"/>
    <lineage>
        <taxon>Bacteria</taxon>
        <taxon>Bacillati</taxon>
        <taxon>Actinomycetota</taxon>
        <taxon>Actinomycetes</taxon>
        <taxon>Kitasatosporales</taxon>
        <taxon>Streptomycetaceae</taxon>
        <taxon>Streptomyces</taxon>
    </lineage>
</organism>
<feature type="compositionally biased region" description="Basic and acidic residues" evidence="1">
    <location>
        <begin position="120"/>
        <end position="137"/>
    </location>
</feature>
<keyword evidence="3" id="KW-1185">Reference proteome</keyword>
<dbReference type="EMBL" id="JAUSZS010000009">
    <property type="protein sequence ID" value="MDQ0938215.1"/>
    <property type="molecule type" value="Genomic_DNA"/>
</dbReference>
<sequence length="156" mass="16279">MEVVVAEGGRLDVEADGDVAGLRVAGQRADGLLAGGLRPGRRQRVLDGQDVGEFLQVGDCLGHLGGHGGQRLGRVPQDDLAAVTAGCRIVLLEDVEALLRLDSGQGEVVGVLTAEGPVEHLEHGERDQPGHDDDHEVPGTPLAQPEQSPTRVLPST</sequence>
<evidence type="ECO:0000256" key="1">
    <source>
        <dbReference type="SAM" id="MobiDB-lite"/>
    </source>
</evidence>
<feature type="compositionally biased region" description="Polar residues" evidence="1">
    <location>
        <begin position="145"/>
        <end position="156"/>
    </location>
</feature>
<protein>
    <submittedName>
        <fullName evidence="2">Uncharacterized protein</fullName>
    </submittedName>
</protein>
<evidence type="ECO:0000313" key="2">
    <source>
        <dbReference type="EMBL" id="MDQ0938215.1"/>
    </source>
</evidence>
<gene>
    <name evidence="2" type="ORF">QFZ49_008197</name>
</gene>
<proteinExistence type="predicted"/>
<accession>A0ABU0S1V6</accession>
<name>A0ABU0S1V6_9ACTN</name>
<comment type="caution">
    <text evidence="2">The sequence shown here is derived from an EMBL/GenBank/DDBJ whole genome shotgun (WGS) entry which is preliminary data.</text>
</comment>
<evidence type="ECO:0000313" key="3">
    <source>
        <dbReference type="Proteomes" id="UP001223072"/>
    </source>
</evidence>
<feature type="region of interest" description="Disordered" evidence="1">
    <location>
        <begin position="120"/>
        <end position="156"/>
    </location>
</feature>